<feature type="region of interest" description="Disordered" evidence="1">
    <location>
        <begin position="67"/>
        <end position="97"/>
    </location>
</feature>
<evidence type="ECO:0008006" key="4">
    <source>
        <dbReference type="Google" id="ProtNLM"/>
    </source>
</evidence>
<gene>
    <name evidence="2" type="ORF">SAMN05216469_10684</name>
</gene>
<accession>A0A1H7K671</accession>
<organism evidence="2 3">
    <name type="scientific">Ruminococcus albus</name>
    <dbReference type="NCBI Taxonomy" id="1264"/>
    <lineage>
        <taxon>Bacteria</taxon>
        <taxon>Bacillati</taxon>
        <taxon>Bacillota</taxon>
        <taxon>Clostridia</taxon>
        <taxon>Eubacteriales</taxon>
        <taxon>Oscillospiraceae</taxon>
        <taxon>Ruminococcus</taxon>
    </lineage>
</organism>
<evidence type="ECO:0000256" key="1">
    <source>
        <dbReference type="SAM" id="MobiDB-lite"/>
    </source>
</evidence>
<reference evidence="2 3" key="1">
    <citation type="submission" date="2016-10" db="EMBL/GenBank/DDBJ databases">
        <authorList>
            <person name="de Groot N.N."/>
        </authorList>
    </citation>
    <scope>NUCLEOTIDE SEQUENCE [LARGE SCALE GENOMIC DNA]</scope>
    <source>
        <strain evidence="2 3">KH2T6</strain>
    </source>
</reference>
<dbReference type="AlphaFoldDB" id="A0A1H7K671"/>
<dbReference type="EMBL" id="FOAT01000006">
    <property type="protein sequence ID" value="SEK82381.1"/>
    <property type="molecule type" value="Genomic_DNA"/>
</dbReference>
<sequence>MKNLTELLKDIPLEEMTGGLDMNFSEENNTKINVQNSKAKIKNKAPAAIAIAACAAVAVAGAMHYRGNDIPEPGNKQDSSTVTTDAEDTAVKERSPEEELNYELAKRFFEDIDMDITTMGDGLHIMNSKLGTVTEGFDDYDLWVPGVLVNGSEYSVLVAMQTKDGSDFPKDMEDIDYKGDIVIDGYMLSGGSEGFSMHIYGDKAIGMQTVDLDNTVYKEAYDPYEDHPDASEVLNADSTVHFEVNYLYMDMYDDPLEGVFTAEFKLGDVFSGNSSSEISNEEKQKNEEFARMIYESKGYDYELVKDYVVLMDSKVGETKDGFEDFDIRLSDVRYCYPICKIDIAVQTKDGSVLDDEQLECLSLELYAGDKSLSDYIDIEKTVSKDKAVFTVSFDSESAIYGDDYEENDDEDEMRLRVILDTLKKGDTTYKGRFEAEITEEQIMDNIEYLFPEIGFKADEIGKWDFHDGSGTEPEYLNYSVKELEISNCQLMLSIFGDTDSDELKSDLEKALKLQLNDSSYEAERDIDFIKLEYDDGTIESLNFSNMHFMNTDDVDNKKGCFVIINSIDTPFDSLKVKAVHVGSAVIKTPKEK</sequence>
<dbReference type="OrthoDB" id="1827233at2"/>
<evidence type="ECO:0000313" key="3">
    <source>
        <dbReference type="Proteomes" id="UP000186015"/>
    </source>
</evidence>
<dbReference type="Proteomes" id="UP000186015">
    <property type="component" value="Unassembled WGS sequence"/>
</dbReference>
<name>A0A1H7K671_RUMAL</name>
<dbReference type="RefSeq" id="WP_074832557.1">
    <property type="nucleotide sequence ID" value="NZ_FOAT01000006.1"/>
</dbReference>
<evidence type="ECO:0000313" key="2">
    <source>
        <dbReference type="EMBL" id="SEK82381.1"/>
    </source>
</evidence>
<proteinExistence type="predicted"/>
<protein>
    <recommendedName>
        <fullName evidence="4">DUF4179 domain-containing protein</fullName>
    </recommendedName>
</protein>